<dbReference type="GO" id="GO:0071014">
    <property type="term" value="C:post-mRNA release spliceosomal complex"/>
    <property type="evidence" value="ECO:0007669"/>
    <property type="project" value="TreeGrafter"/>
</dbReference>
<dbReference type="InterPro" id="IPR055433">
    <property type="entry name" value="HAT_Syf1-like_N"/>
</dbReference>
<evidence type="ECO:0000256" key="7">
    <source>
        <dbReference type="ARBA" id="ARBA00023242"/>
    </source>
</evidence>
<evidence type="ECO:0000259" key="8">
    <source>
        <dbReference type="Pfam" id="PF23233"/>
    </source>
</evidence>
<keyword evidence="3" id="KW-0507">mRNA processing</keyword>
<name>A0A6A4GPU1_9AGAR</name>
<feature type="domain" description="Pre-mRNA-splicing factor Syf1-like N-terminal HAT-repeats" evidence="8">
    <location>
        <begin position="86"/>
        <end position="190"/>
    </location>
</feature>
<keyword evidence="4" id="KW-0747">Spliceosome</keyword>
<comment type="subcellular location">
    <subcellularLocation>
        <location evidence="1">Nucleus</location>
    </subcellularLocation>
</comment>
<accession>A0A6A4GPU1</accession>
<reference evidence="9" key="1">
    <citation type="journal article" date="2019" name="Environ. Microbiol.">
        <title>Fungal ecological strategies reflected in gene transcription - a case study of two litter decomposers.</title>
        <authorList>
            <person name="Barbi F."/>
            <person name="Kohler A."/>
            <person name="Barry K."/>
            <person name="Baskaran P."/>
            <person name="Daum C."/>
            <person name="Fauchery L."/>
            <person name="Ihrmark K."/>
            <person name="Kuo A."/>
            <person name="LaButti K."/>
            <person name="Lipzen A."/>
            <person name="Morin E."/>
            <person name="Grigoriev I.V."/>
            <person name="Henrissat B."/>
            <person name="Lindahl B."/>
            <person name="Martin F."/>
        </authorList>
    </citation>
    <scope>NUCLEOTIDE SEQUENCE</scope>
    <source>
        <strain evidence="9">JB14</strain>
    </source>
</reference>
<evidence type="ECO:0000256" key="2">
    <source>
        <dbReference type="ARBA" id="ARBA00008644"/>
    </source>
</evidence>
<dbReference type="PANTHER" id="PTHR11246">
    <property type="entry name" value="PRE-MRNA SPLICING FACTOR"/>
    <property type="match status" value="1"/>
</dbReference>
<dbReference type="Gene3D" id="1.25.40.10">
    <property type="entry name" value="Tetratricopeptide repeat domain"/>
    <property type="match status" value="1"/>
</dbReference>
<dbReference type="PANTHER" id="PTHR11246:SF3">
    <property type="entry name" value="CROOKED NECK-LIKE PROTEIN 1"/>
    <property type="match status" value="1"/>
</dbReference>
<dbReference type="Pfam" id="PF23233">
    <property type="entry name" value="HAT_Syf1_CNRKL1_N"/>
    <property type="match status" value="1"/>
</dbReference>
<dbReference type="GO" id="GO:0071011">
    <property type="term" value="C:precatalytic spliceosome"/>
    <property type="evidence" value="ECO:0007669"/>
    <property type="project" value="TreeGrafter"/>
</dbReference>
<comment type="similarity">
    <text evidence="2">Belongs to the crooked-neck family.</text>
</comment>
<evidence type="ECO:0000256" key="3">
    <source>
        <dbReference type="ARBA" id="ARBA00022664"/>
    </source>
</evidence>
<dbReference type="InterPro" id="IPR011990">
    <property type="entry name" value="TPR-like_helical_dom_sf"/>
</dbReference>
<keyword evidence="6" id="KW-0508">mRNA splicing</keyword>
<sequence>MLFAYSGNNIIVTEEDYVAMFIDIDSEDFTTRIKLRVPAAIQITAEQLLREVPSPIIVSSGHAELFPRLKNVKKEAKRIRGGYQENKRKHALQNKFARSHSVYERALDVDPQNIQLWLSYTEMELKSRNVQHSRNLFNQAVTLLPRVDQLWYKDVYLEELLQNVPGTQQVFERWMQWEPNDKAWQAHIKTCARA</sequence>
<dbReference type="SUPFAM" id="SSF48452">
    <property type="entry name" value="TPR-like"/>
    <property type="match status" value="1"/>
</dbReference>
<organism evidence="9 10">
    <name type="scientific">Gymnopus androsaceus JB14</name>
    <dbReference type="NCBI Taxonomy" id="1447944"/>
    <lineage>
        <taxon>Eukaryota</taxon>
        <taxon>Fungi</taxon>
        <taxon>Dikarya</taxon>
        <taxon>Basidiomycota</taxon>
        <taxon>Agaricomycotina</taxon>
        <taxon>Agaricomycetes</taxon>
        <taxon>Agaricomycetidae</taxon>
        <taxon>Agaricales</taxon>
        <taxon>Marasmiineae</taxon>
        <taxon>Omphalotaceae</taxon>
        <taxon>Gymnopus</taxon>
    </lineage>
</organism>
<dbReference type="InterPro" id="IPR003107">
    <property type="entry name" value="HAT"/>
</dbReference>
<evidence type="ECO:0000256" key="6">
    <source>
        <dbReference type="ARBA" id="ARBA00023187"/>
    </source>
</evidence>
<gene>
    <name evidence="9" type="ORF">BT96DRAFT_1005301</name>
</gene>
<dbReference type="GO" id="GO:0071007">
    <property type="term" value="C:U2-type catalytic step 2 spliceosome"/>
    <property type="evidence" value="ECO:0007669"/>
    <property type="project" value="TreeGrafter"/>
</dbReference>
<keyword evidence="10" id="KW-1185">Reference proteome</keyword>
<keyword evidence="7" id="KW-0539">Nucleus</keyword>
<evidence type="ECO:0000313" key="10">
    <source>
        <dbReference type="Proteomes" id="UP000799118"/>
    </source>
</evidence>
<dbReference type="OrthoDB" id="541719at2759"/>
<dbReference type="EMBL" id="ML769813">
    <property type="protein sequence ID" value="KAE9387247.1"/>
    <property type="molecule type" value="Genomic_DNA"/>
</dbReference>
<dbReference type="Proteomes" id="UP000799118">
    <property type="component" value="Unassembled WGS sequence"/>
</dbReference>
<dbReference type="InterPro" id="IPR045075">
    <property type="entry name" value="Syf1-like"/>
</dbReference>
<dbReference type="GO" id="GO:0000974">
    <property type="term" value="C:Prp19 complex"/>
    <property type="evidence" value="ECO:0007669"/>
    <property type="project" value="TreeGrafter"/>
</dbReference>
<evidence type="ECO:0000313" key="9">
    <source>
        <dbReference type="EMBL" id="KAE9387247.1"/>
    </source>
</evidence>
<protein>
    <recommendedName>
        <fullName evidence="8">Pre-mRNA-splicing factor Syf1-like N-terminal HAT-repeats domain-containing protein</fullName>
    </recommendedName>
</protein>
<evidence type="ECO:0000256" key="1">
    <source>
        <dbReference type="ARBA" id="ARBA00004123"/>
    </source>
</evidence>
<evidence type="ECO:0000256" key="4">
    <source>
        <dbReference type="ARBA" id="ARBA00022728"/>
    </source>
</evidence>
<keyword evidence="5" id="KW-0677">Repeat</keyword>
<dbReference type="SMART" id="SM00386">
    <property type="entry name" value="HAT"/>
    <property type="match status" value="2"/>
</dbReference>
<evidence type="ECO:0000256" key="5">
    <source>
        <dbReference type="ARBA" id="ARBA00022737"/>
    </source>
</evidence>
<dbReference type="AlphaFoldDB" id="A0A6A4GPU1"/>
<dbReference type="GO" id="GO:0000245">
    <property type="term" value="P:spliceosomal complex assembly"/>
    <property type="evidence" value="ECO:0007669"/>
    <property type="project" value="TreeGrafter"/>
</dbReference>
<proteinExistence type="inferred from homology"/>